<proteinExistence type="predicted"/>
<organism evidence="2">
    <name type="scientific">Notodromas monacha</name>
    <dbReference type="NCBI Taxonomy" id="399045"/>
    <lineage>
        <taxon>Eukaryota</taxon>
        <taxon>Metazoa</taxon>
        <taxon>Ecdysozoa</taxon>
        <taxon>Arthropoda</taxon>
        <taxon>Crustacea</taxon>
        <taxon>Oligostraca</taxon>
        <taxon>Ostracoda</taxon>
        <taxon>Podocopa</taxon>
        <taxon>Podocopida</taxon>
        <taxon>Cypridocopina</taxon>
        <taxon>Cypridoidea</taxon>
        <taxon>Cyprididae</taxon>
        <taxon>Notodromas</taxon>
    </lineage>
</organism>
<reference evidence="2" key="1">
    <citation type="submission" date="2020-11" db="EMBL/GenBank/DDBJ databases">
        <authorList>
            <person name="Tran Van P."/>
        </authorList>
    </citation>
    <scope>NUCLEOTIDE SEQUENCE</scope>
</reference>
<protein>
    <submittedName>
        <fullName evidence="2">Uncharacterized protein</fullName>
    </submittedName>
</protein>
<keyword evidence="3" id="KW-1185">Reference proteome</keyword>
<evidence type="ECO:0000313" key="2">
    <source>
        <dbReference type="EMBL" id="CAD7283261.1"/>
    </source>
</evidence>
<dbReference type="AlphaFoldDB" id="A0A7R9C0B3"/>
<name>A0A7R9C0B3_9CRUS</name>
<evidence type="ECO:0000313" key="3">
    <source>
        <dbReference type="Proteomes" id="UP000678499"/>
    </source>
</evidence>
<feature type="compositionally biased region" description="Polar residues" evidence="1">
    <location>
        <begin position="94"/>
        <end position="113"/>
    </location>
</feature>
<dbReference type="EMBL" id="CAJPEX010005111">
    <property type="protein sequence ID" value="CAG0923413.1"/>
    <property type="molecule type" value="Genomic_DNA"/>
</dbReference>
<dbReference type="EMBL" id="OA887148">
    <property type="protein sequence ID" value="CAD7283261.1"/>
    <property type="molecule type" value="Genomic_DNA"/>
</dbReference>
<evidence type="ECO:0000256" key="1">
    <source>
        <dbReference type="SAM" id="MobiDB-lite"/>
    </source>
</evidence>
<feature type="compositionally biased region" description="Low complexity" evidence="1">
    <location>
        <begin position="30"/>
        <end position="42"/>
    </location>
</feature>
<dbReference type="Proteomes" id="UP000678499">
    <property type="component" value="Unassembled WGS sequence"/>
</dbReference>
<feature type="region of interest" description="Disordered" evidence="1">
    <location>
        <begin position="1"/>
        <end position="123"/>
    </location>
</feature>
<accession>A0A7R9C0B3</accession>
<gene>
    <name evidence="2" type="ORF">NMOB1V02_LOCUS10877</name>
</gene>
<sequence length="144" mass="15495">MLRKTNLLKLVSTEDEDTFCALDTPPVAPPRSSRTPSPRTKPGNNPSPRAAGPHHHHHHPHQPDSGSPEDPTRRDSVASSAAASVQLGIDSRRSSGSNRTPTPTLVYQPSSVSDGGDDDDELLPTVMALTPTRIVFDDDNEVTF</sequence>